<evidence type="ECO:0000256" key="1">
    <source>
        <dbReference type="SAM" id="MobiDB-lite"/>
    </source>
</evidence>
<proteinExistence type="predicted"/>
<evidence type="ECO:0000313" key="2">
    <source>
        <dbReference type="EMBL" id="KAK6336558.1"/>
    </source>
</evidence>
<name>A0AAV9U9E7_9PEZI</name>
<evidence type="ECO:0000313" key="3">
    <source>
        <dbReference type="Proteomes" id="UP001375240"/>
    </source>
</evidence>
<comment type="caution">
    <text evidence="2">The sequence shown here is derived from an EMBL/GenBank/DDBJ whole genome shotgun (WGS) entry which is preliminary data.</text>
</comment>
<dbReference type="Proteomes" id="UP001375240">
    <property type="component" value="Unassembled WGS sequence"/>
</dbReference>
<feature type="compositionally biased region" description="Basic and acidic residues" evidence="1">
    <location>
        <begin position="205"/>
        <end position="225"/>
    </location>
</feature>
<dbReference type="EMBL" id="JAVHNQ010000011">
    <property type="protein sequence ID" value="KAK6336558.1"/>
    <property type="molecule type" value="Genomic_DNA"/>
</dbReference>
<organism evidence="2 3">
    <name type="scientific">Orbilia brochopaga</name>
    <dbReference type="NCBI Taxonomy" id="3140254"/>
    <lineage>
        <taxon>Eukaryota</taxon>
        <taxon>Fungi</taxon>
        <taxon>Dikarya</taxon>
        <taxon>Ascomycota</taxon>
        <taxon>Pezizomycotina</taxon>
        <taxon>Orbiliomycetes</taxon>
        <taxon>Orbiliales</taxon>
        <taxon>Orbiliaceae</taxon>
        <taxon>Orbilia</taxon>
    </lineage>
</organism>
<accession>A0AAV9U9E7</accession>
<sequence length="233" mass="25607">MSETRTSPEDASPLQAEAQAGLDINLVNALEEILACVDKTTTVHLTRFATIGQALEEIAEQCRGLEHMVLFNAQKPETQALLASLASPSEQCLAADSPAAPQNSEVPQSSEIENAHQQELRMITAGNAKIGRTSQTEECSNVPQSLPVKIPQVSKIGTPRHLRLRKLALEEMEHLRAGLASGPADNQPGRQEVPEEVARSFRSSELTDARREKRRQQAAEMRESMQYDPFAIF</sequence>
<feature type="region of interest" description="Disordered" evidence="1">
    <location>
        <begin position="179"/>
        <end position="233"/>
    </location>
</feature>
<reference evidence="2 3" key="1">
    <citation type="submission" date="2019-10" db="EMBL/GenBank/DDBJ databases">
        <authorList>
            <person name="Palmer J.M."/>
        </authorList>
    </citation>
    <scope>NUCLEOTIDE SEQUENCE [LARGE SCALE GENOMIC DNA]</scope>
    <source>
        <strain evidence="2 3">TWF696</strain>
    </source>
</reference>
<dbReference type="AlphaFoldDB" id="A0AAV9U9E7"/>
<protein>
    <submittedName>
        <fullName evidence="2">Uncharacterized protein</fullName>
    </submittedName>
</protein>
<gene>
    <name evidence="2" type="ORF">TWF696_002106</name>
</gene>
<keyword evidence="3" id="KW-1185">Reference proteome</keyword>